<accession>A0A0B0NKA6</accession>
<dbReference type="AlphaFoldDB" id="A0A0B0NKA6"/>
<protein>
    <submittedName>
        <fullName evidence="2">Putative mannan synthase 9</fullName>
    </submittedName>
</protein>
<sequence>MGQRTKSTRLGLPHTGRQHGRVPSASLGHGLKQSQRGMSHRRVPAEPKFSPIQKRPILRAFRHSKAYKYTLKEEKRGTQRRKQGIAQVKLIDPS</sequence>
<evidence type="ECO:0000313" key="3">
    <source>
        <dbReference type="Proteomes" id="UP000032142"/>
    </source>
</evidence>
<organism evidence="2 3">
    <name type="scientific">Gossypium arboreum</name>
    <name type="common">Tree cotton</name>
    <name type="synonym">Gossypium nanking</name>
    <dbReference type="NCBI Taxonomy" id="29729"/>
    <lineage>
        <taxon>Eukaryota</taxon>
        <taxon>Viridiplantae</taxon>
        <taxon>Streptophyta</taxon>
        <taxon>Embryophyta</taxon>
        <taxon>Tracheophyta</taxon>
        <taxon>Spermatophyta</taxon>
        <taxon>Magnoliopsida</taxon>
        <taxon>eudicotyledons</taxon>
        <taxon>Gunneridae</taxon>
        <taxon>Pentapetalae</taxon>
        <taxon>rosids</taxon>
        <taxon>malvids</taxon>
        <taxon>Malvales</taxon>
        <taxon>Malvaceae</taxon>
        <taxon>Malvoideae</taxon>
        <taxon>Gossypium</taxon>
    </lineage>
</organism>
<evidence type="ECO:0000256" key="1">
    <source>
        <dbReference type="SAM" id="MobiDB-lite"/>
    </source>
</evidence>
<feature type="region of interest" description="Disordered" evidence="1">
    <location>
        <begin position="1"/>
        <end position="51"/>
    </location>
</feature>
<evidence type="ECO:0000313" key="2">
    <source>
        <dbReference type="EMBL" id="KHG13255.1"/>
    </source>
</evidence>
<keyword evidence="3" id="KW-1185">Reference proteome</keyword>
<name>A0A0B0NKA6_GOSAR</name>
<reference evidence="3" key="1">
    <citation type="submission" date="2014-09" db="EMBL/GenBank/DDBJ databases">
        <authorList>
            <person name="Mudge J."/>
            <person name="Ramaraj T."/>
            <person name="Lindquist I.E."/>
            <person name="Bharti A.K."/>
            <person name="Sundararajan A."/>
            <person name="Cameron C.T."/>
            <person name="Woodward J.E."/>
            <person name="May G.D."/>
            <person name="Brubaker C."/>
            <person name="Broadhvest J."/>
            <person name="Wilkins T.A."/>
        </authorList>
    </citation>
    <scope>NUCLEOTIDE SEQUENCE</scope>
    <source>
        <strain evidence="3">cv. AKA8401</strain>
    </source>
</reference>
<proteinExistence type="predicted"/>
<feature type="region of interest" description="Disordered" evidence="1">
    <location>
        <begin position="74"/>
        <end position="94"/>
    </location>
</feature>
<dbReference type="Proteomes" id="UP000032142">
    <property type="component" value="Unassembled WGS sequence"/>
</dbReference>
<dbReference type="EMBL" id="KN399188">
    <property type="protein sequence ID" value="KHG13255.1"/>
    <property type="molecule type" value="Genomic_DNA"/>
</dbReference>
<gene>
    <name evidence="2" type="ORF">F383_17899</name>
</gene>